<comment type="subcellular location">
    <subcellularLocation>
        <location evidence="1">Host nucleus</location>
    </subcellularLocation>
    <subcellularLocation>
        <location evidence="2">Virion</location>
    </subcellularLocation>
</comment>
<keyword evidence="8" id="KW-0946">Virion</keyword>
<dbReference type="GO" id="GO:0007155">
    <property type="term" value="P:cell adhesion"/>
    <property type="evidence" value="ECO:0007669"/>
    <property type="project" value="InterPro"/>
</dbReference>
<feature type="domain" description="Adenoviral fibre protein knob" evidence="12">
    <location>
        <begin position="229"/>
        <end position="371"/>
    </location>
</feature>
<evidence type="ECO:0000256" key="3">
    <source>
        <dbReference type="ARBA" id="ARBA00006685"/>
    </source>
</evidence>
<dbReference type="InterPro" id="IPR008982">
    <property type="entry name" value="Adenovirus_pIV-like_att"/>
</dbReference>
<dbReference type="GO" id="GO:0098671">
    <property type="term" value="P:adhesion receptor-mediated virion attachment to host cell"/>
    <property type="evidence" value="ECO:0007669"/>
    <property type="project" value="UniProtKB-KW"/>
</dbReference>
<dbReference type="InterPro" id="IPR009013">
    <property type="entry name" value="Attachment_protein_shaft_sf"/>
</dbReference>
<evidence type="ECO:0000256" key="10">
    <source>
        <dbReference type="ARBA" id="ARBA00023165"/>
    </source>
</evidence>
<organism evidence="13 14">
    <name type="scientific">Human adenovirus F serotype 40</name>
    <name type="common">HAdV-40</name>
    <name type="synonym">Human adenovirus 40</name>
    <dbReference type="NCBI Taxonomy" id="28284"/>
    <lineage>
        <taxon>Viruses</taxon>
        <taxon>Varidnaviria</taxon>
        <taxon>Bamfordvirae</taxon>
        <taxon>Preplasmiviricota</taxon>
        <taxon>Polisuviricotina</taxon>
        <taxon>Pharingeaviricetes</taxon>
        <taxon>Rowavirales</taxon>
        <taxon>Adenoviridae</taxon>
        <taxon>Mastadenovirus</taxon>
        <taxon>Mastadenovirus faecale</taxon>
        <taxon>Human mastadenovirus F</taxon>
    </lineage>
</organism>
<comment type="similarity">
    <text evidence="3">Belongs to the adenoviridae fiber family.</text>
</comment>
<evidence type="ECO:0000256" key="7">
    <source>
        <dbReference type="ARBA" id="ARBA00022804"/>
    </source>
</evidence>
<dbReference type="GO" id="GO:0046718">
    <property type="term" value="P:symbiont entry into host cell"/>
    <property type="evidence" value="ECO:0007669"/>
    <property type="project" value="UniProtKB-KW"/>
</dbReference>
<organismHost>
    <name type="scientific">Homo sapiens</name>
    <name type="common">Human</name>
    <dbReference type="NCBI Taxonomy" id="9606"/>
</organismHost>
<dbReference type="Proteomes" id="UP000113928">
    <property type="component" value="Segment"/>
</dbReference>
<dbReference type="EMBL" id="KU162869">
    <property type="protein sequence ID" value="AMQ95247.1"/>
    <property type="molecule type" value="Genomic_DNA"/>
</dbReference>
<accession>A0A142G3L7</accession>
<dbReference type="GO" id="GO:0042025">
    <property type="term" value="C:host cell nucleus"/>
    <property type="evidence" value="ECO:0007669"/>
    <property type="project" value="UniProtKB-SubCell"/>
</dbReference>
<dbReference type="Gene3D" id="2.60.90.10">
    <property type="entry name" value="Adenovirus pIV-related, attachment domain"/>
    <property type="match status" value="1"/>
</dbReference>
<keyword evidence="9" id="KW-0426">Late protein</keyword>
<proteinExistence type="inferred from homology"/>
<evidence type="ECO:0000256" key="11">
    <source>
        <dbReference type="ARBA" id="ARBA00023296"/>
    </source>
</evidence>
<sequence length="387" mass="41467">MKRTRIEDDFNPVYPYDTSSTPSIPYVAPPFVSSDGLQENPPGVLALKYTDPITTNAKHELTLKLGSNITLQNGLLSATVPTVSPPLTNSNNSLGLATSAPIAVSANSLTLATAAPLTVSNNQLSINTGRGLVVTNNAVAVNPTGALSFNNTGALQLNAAGGMRVDGANLILHVAYPFEAINQLTLRLENGLEVTNEGKLNVKLGSGLQFDNNGRITISNRIQTRSVTSLTTIWSISPTPNCSIYETQDANLFLCLTKNGAHVLGTITIKGVKGALREMNDNALCVKLPFDNQGNLLNCALESSTWRYQETNAVASNALTFMPNSTVYPRNKTADPGNMLIQISPNITFSVVYNEINSGYAFTFKWSAEPGKPFHPPTAVFCYITEQ</sequence>
<evidence type="ECO:0000256" key="2">
    <source>
        <dbReference type="ARBA" id="ARBA00004328"/>
    </source>
</evidence>
<dbReference type="InterPro" id="IPR000931">
    <property type="entry name" value="Adeno_fibre"/>
</dbReference>
<evidence type="ECO:0000259" key="12">
    <source>
        <dbReference type="Pfam" id="PF00541"/>
    </source>
</evidence>
<dbReference type="Pfam" id="PF00608">
    <property type="entry name" value="Adeno_shaft"/>
    <property type="match status" value="3"/>
</dbReference>
<evidence type="ECO:0000256" key="4">
    <source>
        <dbReference type="ARBA" id="ARBA00022561"/>
    </source>
</evidence>
<keyword evidence="6" id="KW-0945">Host-virus interaction</keyword>
<dbReference type="SUPFAM" id="SSF51225">
    <property type="entry name" value="Fibre shaft of virus attachment proteins"/>
    <property type="match status" value="2"/>
</dbReference>
<dbReference type="GO" id="GO:0019028">
    <property type="term" value="C:viral capsid"/>
    <property type="evidence" value="ECO:0007669"/>
    <property type="project" value="UniProtKB-KW"/>
</dbReference>
<keyword evidence="11" id="KW-1160">Virus entry into host cell</keyword>
<keyword evidence="4" id="KW-0167">Capsid protein</keyword>
<evidence type="ECO:0000313" key="13">
    <source>
        <dbReference type="EMBL" id="AMQ95247.1"/>
    </source>
</evidence>
<evidence type="ECO:0000256" key="9">
    <source>
        <dbReference type="ARBA" id="ARBA00022921"/>
    </source>
</evidence>
<evidence type="ECO:0000256" key="5">
    <source>
        <dbReference type="ARBA" id="ARBA00022562"/>
    </source>
</evidence>
<keyword evidence="5" id="KW-1048">Host nucleus</keyword>
<evidence type="ECO:0000256" key="1">
    <source>
        <dbReference type="ARBA" id="ARBA00004147"/>
    </source>
</evidence>
<evidence type="ECO:0000313" key="14">
    <source>
        <dbReference type="Proteomes" id="UP000113928"/>
    </source>
</evidence>
<keyword evidence="10" id="KW-1233">Viral attachment to host adhesion receptor</keyword>
<dbReference type="PRINTS" id="PR00307">
    <property type="entry name" value="ADENOVSFIBRE"/>
</dbReference>
<dbReference type="Gene3D" id="6.20.10.20">
    <property type="match status" value="1"/>
</dbReference>
<reference evidence="13 14" key="1">
    <citation type="submission" date="2015-11" db="EMBL/GenBank/DDBJ databases">
        <title>Full genome sequence of HAdV-40 HoviX strain.</title>
        <authorList>
            <person name="Pacesa M."/>
            <person name="Greber U.F."/>
            <person name="Podgorski I."/>
            <person name="Harrach B."/>
            <person name="Hemmi S."/>
        </authorList>
    </citation>
    <scope>NUCLEOTIDE SEQUENCE [LARGE SCALE GENOMIC DNA]</scope>
    <source>
        <strain evidence="13">HoviX</strain>
    </source>
</reference>
<dbReference type="InterPro" id="IPR000978">
    <property type="entry name" value="Adeno_fibre_knob"/>
</dbReference>
<dbReference type="Pfam" id="PF00541">
    <property type="entry name" value="Adeno_knob"/>
    <property type="match status" value="1"/>
</dbReference>
<dbReference type="InterPro" id="IPR000939">
    <property type="entry name" value="Adenobir_fibre_prot_rpt/shaft"/>
</dbReference>
<evidence type="ECO:0000256" key="8">
    <source>
        <dbReference type="ARBA" id="ARBA00022844"/>
    </source>
</evidence>
<keyword evidence="7" id="KW-1161">Viral attachment to host cell</keyword>
<dbReference type="SUPFAM" id="SSF49835">
    <property type="entry name" value="Virus attachment protein globular domain"/>
    <property type="match status" value="1"/>
</dbReference>
<protein>
    <submittedName>
        <fullName evidence="13">Fiber-1</fullName>
    </submittedName>
</protein>
<dbReference type="Gene3D" id="2.10.25.20">
    <property type="entry name" value="reovirus attachment protein sigma1, domain 1"/>
    <property type="match status" value="1"/>
</dbReference>
<name>A0A142G3L7_ADE40</name>
<dbReference type="SMR" id="A0A142G3L7"/>
<evidence type="ECO:0000256" key="6">
    <source>
        <dbReference type="ARBA" id="ARBA00022581"/>
    </source>
</evidence>